<evidence type="ECO:0000313" key="3">
    <source>
        <dbReference type="Proteomes" id="UP000184356"/>
    </source>
</evidence>
<dbReference type="STRING" id="1036612.A0A1L9T9P2"/>
<protein>
    <recommendedName>
        <fullName evidence="1">Amidohydrolase-related domain-containing protein</fullName>
    </recommendedName>
</protein>
<dbReference type="InterPro" id="IPR032466">
    <property type="entry name" value="Metal_Hydrolase"/>
</dbReference>
<dbReference type="GO" id="GO:0016787">
    <property type="term" value="F:hydrolase activity"/>
    <property type="evidence" value="ECO:0007669"/>
    <property type="project" value="InterPro"/>
</dbReference>
<evidence type="ECO:0000259" key="1">
    <source>
        <dbReference type="Pfam" id="PF04909"/>
    </source>
</evidence>
<dbReference type="PANTHER" id="PTHR35563">
    <property type="entry name" value="BARREL METAL-DEPENDENT HYDROLASE, PUTATIVE (AFU_ORTHOLOGUE AFUA_1G16240)-RELATED"/>
    <property type="match status" value="1"/>
</dbReference>
<dbReference type="OrthoDB" id="2135488at2759"/>
<dbReference type="InterPro" id="IPR052358">
    <property type="entry name" value="Aro_Compnd_Degr_Hydrolases"/>
</dbReference>
<accession>A0A1L9T9P2</accession>
<evidence type="ECO:0000313" key="2">
    <source>
        <dbReference type="EMBL" id="OJJ56158.1"/>
    </source>
</evidence>
<dbReference type="PANTHER" id="PTHR35563:SF2">
    <property type="entry name" value="BARREL METAL-DEPENDENT HYDROLASE, PUTATIVE (AFU_ORTHOLOGUE AFUA_1G16240)-RELATED"/>
    <property type="match status" value="1"/>
</dbReference>
<dbReference type="SUPFAM" id="SSF51556">
    <property type="entry name" value="Metallo-dependent hydrolases"/>
    <property type="match status" value="1"/>
</dbReference>
<dbReference type="Pfam" id="PF04909">
    <property type="entry name" value="Amidohydro_2"/>
    <property type="match status" value="1"/>
</dbReference>
<gene>
    <name evidence="2" type="ORF">ASPSYDRAFT_34151</name>
</gene>
<feature type="domain" description="Amidohydrolase-related" evidence="1">
    <location>
        <begin position="32"/>
        <end position="282"/>
    </location>
</feature>
<dbReference type="Gene3D" id="3.20.20.140">
    <property type="entry name" value="Metal-dependent hydrolases"/>
    <property type="match status" value="1"/>
</dbReference>
<dbReference type="RefSeq" id="XP_040699964.1">
    <property type="nucleotide sequence ID" value="XM_040845196.1"/>
</dbReference>
<dbReference type="AlphaFoldDB" id="A0A1L9T9P2"/>
<dbReference type="GeneID" id="63761269"/>
<dbReference type="Proteomes" id="UP000184356">
    <property type="component" value="Unassembled WGS sequence"/>
</dbReference>
<dbReference type="VEuPathDB" id="FungiDB:ASPSYDRAFT_34151"/>
<dbReference type="EMBL" id="KV878591">
    <property type="protein sequence ID" value="OJJ56158.1"/>
    <property type="molecule type" value="Genomic_DNA"/>
</dbReference>
<name>A0A1L9T9P2_9EURO</name>
<dbReference type="InterPro" id="IPR006680">
    <property type="entry name" value="Amidohydro-rel"/>
</dbReference>
<reference evidence="3" key="1">
    <citation type="journal article" date="2017" name="Genome Biol.">
        <title>Comparative genomics reveals high biological diversity and specific adaptations in the industrially and medically important fungal genus Aspergillus.</title>
        <authorList>
            <person name="de Vries R.P."/>
            <person name="Riley R."/>
            <person name="Wiebenga A."/>
            <person name="Aguilar-Osorio G."/>
            <person name="Amillis S."/>
            <person name="Uchima C.A."/>
            <person name="Anderluh G."/>
            <person name="Asadollahi M."/>
            <person name="Askin M."/>
            <person name="Barry K."/>
            <person name="Battaglia E."/>
            <person name="Bayram O."/>
            <person name="Benocci T."/>
            <person name="Braus-Stromeyer S.A."/>
            <person name="Caldana C."/>
            <person name="Canovas D."/>
            <person name="Cerqueira G.C."/>
            <person name="Chen F."/>
            <person name="Chen W."/>
            <person name="Choi C."/>
            <person name="Clum A."/>
            <person name="Dos Santos R.A."/>
            <person name="Damasio A.R."/>
            <person name="Diallinas G."/>
            <person name="Emri T."/>
            <person name="Fekete E."/>
            <person name="Flipphi M."/>
            <person name="Freyberg S."/>
            <person name="Gallo A."/>
            <person name="Gournas C."/>
            <person name="Habgood R."/>
            <person name="Hainaut M."/>
            <person name="Harispe M.L."/>
            <person name="Henrissat B."/>
            <person name="Hilden K.S."/>
            <person name="Hope R."/>
            <person name="Hossain A."/>
            <person name="Karabika E."/>
            <person name="Karaffa L."/>
            <person name="Karanyi Z."/>
            <person name="Krasevec N."/>
            <person name="Kuo A."/>
            <person name="Kusch H."/>
            <person name="LaButti K."/>
            <person name="Lagendijk E.L."/>
            <person name="Lapidus A."/>
            <person name="Levasseur A."/>
            <person name="Lindquist E."/>
            <person name="Lipzen A."/>
            <person name="Logrieco A.F."/>
            <person name="MacCabe A."/>
            <person name="Maekelae M.R."/>
            <person name="Malavazi I."/>
            <person name="Melin P."/>
            <person name="Meyer V."/>
            <person name="Mielnichuk N."/>
            <person name="Miskei M."/>
            <person name="Molnar A.P."/>
            <person name="Mule G."/>
            <person name="Ngan C.Y."/>
            <person name="Orejas M."/>
            <person name="Orosz E."/>
            <person name="Ouedraogo J.P."/>
            <person name="Overkamp K.M."/>
            <person name="Park H.-S."/>
            <person name="Perrone G."/>
            <person name="Piumi F."/>
            <person name="Punt P.J."/>
            <person name="Ram A.F."/>
            <person name="Ramon A."/>
            <person name="Rauscher S."/>
            <person name="Record E."/>
            <person name="Riano-Pachon D.M."/>
            <person name="Robert V."/>
            <person name="Roehrig J."/>
            <person name="Ruller R."/>
            <person name="Salamov A."/>
            <person name="Salih N.S."/>
            <person name="Samson R.A."/>
            <person name="Sandor E."/>
            <person name="Sanguinetti M."/>
            <person name="Schuetze T."/>
            <person name="Sepcic K."/>
            <person name="Shelest E."/>
            <person name="Sherlock G."/>
            <person name="Sophianopoulou V."/>
            <person name="Squina F.M."/>
            <person name="Sun H."/>
            <person name="Susca A."/>
            <person name="Todd R.B."/>
            <person name="Tsang A."/>
            <person name="Unkles S.E."/>
            <person name="van de Wiele N."/>
            <person name="van Rossen-Uffink D."/>
            <person name="Oliveira J.V."/>
            <person name="Vesth T.C."/>
            <person name="Visser J."/>
            <person name="Yu J.-H."/>
            <person name="Zhou M."/>
            <person name="Andersen M.R."/>
            <person name="Archer D.B."/>
            <person name="Baker S.E."/>
            <person name="Benoit I."/>
            <person name="Brakhage A.A."/>
            <person name="Braus G.H."/>
            <person name="Fischer R."/>
            <person name="Frisvad J.C."/>
            <person name="Goldman G.H."/>
            <person name="Houbraken J."/>
            <person name="Oakley B."/>
            <person name="Pocsi I."/>
            <person name="Scazzocchio C."/>
            <person name="Seiboth B."/>
            <person name="vanKuyk P.A."/>
            <person name="Wortman J."/>
            <person name="Dyer P.S."/>
            <person name="Grigoriev I.V."/>
        </authorList>
    </citation>
    <scope>NUCLEOTIDE SEQUENCE [LARGE SCALE GENOMIC DNA]</scope>
    <source>
        <strain evidence="3">CBS 593.65</strain>
    </source>
</reference>
<organism evidence="2 3">
    <name type="scientific">Aspergillus sydowii CBS 593.65</name>
    <dbReference type="NCBI Taxonomy" id="1036612"/>
    <lineage>
        <taxon>Eukaryota</taxon>
        <taxon>Fungi</taxon>
        <taxon>Dikarya</taxon>
        <taxon>Ascomycota</taxon>
        <taxon>Pezizomycotina</taxon>
        <taxon>Eurotiomycetes</taxon>
        <taxon>Eurotiomycetidae</taxon>
        <taxon>Eurotiales</taxon>
        <taxon>Aspergillaceae</taxon>
        <taxon>Aspergillus</taxon>
        <taxon>Aspergillus subgen. Nidulantes</taxon>
    </lineage>
</organism>
<keyword evidence="3" id="KW-1185">Reference proteome</keyword>
<proteinExistence type="predicted"/>
<sequence length="328" mass="36032">MAATHILTSDSHVKVAVTVPKLASLLPQGAFDTHVHVFDPTIGPYANNRAYTPEDAPLDRLIAFNKSISQHGSGNPIVLVQPSPYKSDCTVLLKCLQELQNQKRTAFGIAVVDLQTVKDTELGRMHELGVRGIRLNFQADGKEVDLVGLMTSIRTAAARIAHLPGWMIQLFVPGFVWDIIFDCVRTLPVPIIADHLGGMRGASKLGPDMALNPLQQPGLDSLIRLAQMSKVIIKISGLYRASDSTDTCYHDTRPLVEALSREAPDQCIWGSDWPHTGEGKDRVNGVLSVKEPFRSIDDSAILEKVKEWVGDGDVWQKLMTGNPSRIFQ</sequence>